<evidence type="ECO:0000256" key="1">
    <source>
        <dbReference type="ARBA" id="ARBA00004401"/>
    </source>
</evidence>
<keyword evidence="9" id="KW-0325">Glycoprotein</keyword>
<dbReference type="AlphaFoldDB" id="A0A0C2XJJ8"/>
<dbReference type="GO" id="GO:0005886">
    <property type="term" value="C:plasma membrane"/>
    <property type="evidence" value="ECO:0007669"/>
    <property type="project" value="UniProtKB-SubCell"/>
</dbReference>
<dbReference type="Gene3D" id="3.20.20.80">
    <property type="entry name" value="Glycosidases"/>
    <property type="match status" value="1"/>
</dbReference>
<sequence length="749" mass="81043">MSTVYDPLPLSTDDLPSTSLYNAPSPHAVPPPRFLGHRDSFTSSNNSPATASEYTSSVYALNDPSNPARGFDSTYRDEPSDTFLASESGVMPMSPVGQSRLLDEKRAAYAPPRTKARRRALLVAALIIALLILIAAIVIPVYFAVIKPKSASSNQNSTDGGSSATTPGSTPPKNAVITGGDGSTVTMEDGTTFTYNNKFGGYWYWDENDPFNNGARAQSWTSALNETFNYGVERMRGVNIGGWLNTEPFMYVSALTPALFEPYAATNNPAIDEWTLSLNLAQNGGIQQLENHYKTFITEQDFAQIAGAGLNYVRISLPYWAIEVRDGEPFYPKVAWTYFLKAIKWARKYGLRINLDLHAVPGSQNGWNHSGRFGVIGFLNGPMGYANAQRTLDYIRIIAEFVSQPQYRDVVTMFGILNEPAGQTMGHGVLGSFYVEAYNIIRKASGVGAGMGPYISVHDGFESRVNWINFIPNGDRIAIDSHPYVAFSDIQSNAPIATFAQTPCNIWGQQVNASMGAFGVTIAGEFSNAVNDCGLYLNGVNIGTRFEGTYGANGPVGDCAPWMDWENWNADMKANIKNFAMVSMDGLQNYFFWTWKIGNSSATGKVQAPAWSYKLGLDNGWMPQDPREADGTCGNPYPWQPPLQSWQTGGVGAGNVPPGSTDKYPWPPANIANGGPVNQLPAYVPNGAVPTLPPPTFTATSPTQTINAGTGWNNPQDQAGLYVPKAGCTYLDPWVAANAAPPVPLCPGA</sequence>
<evidence type="ECO:0000313" key="20">
    <source>
        <dbReference type="Proteomes" id="UP000054549"/>
    </source>
</evidence>
<dbReference type="InParanoid" id="A0A0C2XJJ8"/>
<feature type="compositionally biased region" description="Polar residues" evidence="16">
    <location>
        <begin position="151"/>
        <end position="172"/>
    </location>
</feature>
<dbReference type="InterPro" id="IPR050386">
    <property type="entry name" value="Glycosyl_hydrolase_5"/>
</dbReference>
<dbReference type="EMBL" id="KN818225">
    <property type="protein sequence ID" value="KIL69631.1"/>
    <property type="molecule type" value="Genomic_DNA"/>
</dbReference>
<dbReference type="EC" id="3.2.1.58" evidence="14"/>
<reference evidence="19 20" key="1">
    <citation type="submission" date="2014-04" db="EMBL/GenBank/DDBJ databases">
        <title>Evolutionary Origins and Diversification of the Mycorrhizal Mutualists.</title>
        <authorList>
            <consortium name="DOE Joint Genome Institute"/>
            <consortium name="Mycorrhizal Genomics Consortium"/>
            <person name="Kohler A."/>
            <person name="Kuo A."/>
            <person name="Nagy L.G."/>
            <person name="Floudas D."/>
            <person name="Copeland A."/>
            <person name="Barry K.W."/>
            <person name="Cichocki N."/>
            <person name="Veneault-Fourrey C."/>
            <person name="LaButti K."/>
            <person name="Lindquist E.A."/>
            <person name="Lipzen A."/>
            <person name="Lundell T."/>
            <person name="Morin E."/>
            <person name="Murat C."/>
            <person name="Riley R."/>
            <person name="Ohm R."/>
            <person name="Sun H."/>
            <person name="Tunlid A."/>
            <person name="Henrissat B."/>
            <person name="Grigoriev I.V."/>
            <person name="Hibbett D.S."/>
            <person name="Martin F."/>
        </authorList>
    </citation>
    <scope>NUCLEOTIDE SEQUENCE [LARGE SCALE GENOMIC DNA]</scope>
    <source>
        <strain evidence="19 20">Koide BX008</strain>
    </source>
</reference>
<keyword evidence="10" id="KW-0326">Glycosidase</keyword>
<feature type="region of interest" description="Disordered" evidence="16">
    <location>
        <begin position="1"/>
        <end position="49"/>
    </location>
</feature>
<dbReference type="PANTHER" id="PTHR31297">
    <property type="entry name" value="GLUCAN ENDO-1,6-BETA-GLUCOSIDASE B"/>
    <property type="match status" value="1"/>
</dbReference>
<proteinExistence type="inferred from homology"/>
<feature type="transmembrane region" description="Helical" evidence="17">
    <location>
        <begin position="120"/>
        <end position="145"/>
    </location>
</feature>
<evidence type="ECO:0000256" key="11">
    <source>
        <dbReference type="ARBA" id="ARBA00023316"/>
    </source>
</evidence>
<evidence type="ECO:0000256" key="3">
    <source>
        <dbReference type="ARBA" id="ARBA00022475"/>
    </source>
</evidence>
<dbReference type="GO" id="GO:0009251">
    <property type="term" value="P:glucan catabolic process"/>
    <property type="evidence" value="ECO:0007669"/>
    <property type="project" value="TreeGrafter"/>
</dbReference>
<dbReference type="HOGENOM" id="CLU_004624_6_1_1"/>
<dbReference type="FunCoup" id="A0A0C2XJJ8">
    <property type="interactions" value="23"/>
</dbReference>
<keyword evidence="3" id="KW-1003">Cell membrane</keyword>
<dbReference type="GO" id="GO:0009986">
    <property type="term" value="C:cell surface"/>
    <property type="evidence" value="ECO:0007669"/>
    <property type="project" value="TreeGrafter"/>
</dbReference>
<evidence type="ECO:0000259" key="18">
    <source>
        <dbReference type="Pfam" id="PF00150"/>
    </source>
</evidence>
<protein>
    <recommendedName>
        <fullName evidence="14">glucan 1,3-beta-glucosidase</fullName>
        <ecNumber evidence="14">3.2.1.58</ecNumber>
    </recommendedName>
    <alternativeName>
        <fullName evidence="15">Exo-1,3-beta-glucanase D</fullName>
    </alternativeName>
</protein>
<keyword evidence="6" id="KW-0735">Signal-anchor</keyword>
<evidence type="ECO:0000313" key="19">
    <source>
        <dbReference type="EMBL" id="KIL69631.1"/>
    </source>
</evidence>
<evidence type="ECO:0000256" key="5">
    <source>
        <dbReference type="ARBA" id="ARBA00022801"/>
    </source>
</evidence>
<keyword evidence="5 19" id="KW-0378">Hydrolase</keyword>
<comment type="subcellular location">
    <subcellularLocation>
        <location evidence="1">Cell membrane</location>
        <topology evidence="1">Single-pass type II membrane protein</topology>
    </subcellularLocation>
</comment>
<dbReference type="STRING" id="946122.A0A0C2XJJ8"/>
<dbReference type="Proteomes" id="UP000054549">
    <property type="component" value="Unassembled WGS sequence"/>
</dbReference>
<dbReference type="GO" id="GO:0071555">
    <property type="term" value="P:cell wall organization"/>
    <property type="evidence" value="ECO:0007669"/>
    <property type="project" value="UniProtKB-KW"/>
</dbReference>
<comment type="function">
    <text evidence="13">Glucosidase involved in the degradation of cellulosic biomass. Active on lichenan.</text>
</comment>
<evidence type="ECO:0000256" key="8">
    <source>
        <dbReference type="ARBA" id="ARBA00023136"/>
    </source>
</evidence>
<keyword evidence="8 17" id="KW-0472">Membrane</keyword>
<evidence type="ECO:0000256" key="4">
    <source>
        <dbReference type="ARBA" id="ARBA00022692"/>
    </source>
</evidence>
<keyword evidence="20" id="KW-1185">Reference proteome</keyword>
<gene>
    <name evidence="19" type="ORF">M378DRAFT_68843</name>
</gene>
<comment type="similarity">
    <text evidence="2">Belongs to the glycosyl hydrolase 5 (cellulase A) family.</text>
</comment>
<evidence type="ECO:0000256" key="14">
    <source>
        <dbReference type="ARBA" id="ARBA00038929"/>
    </source>
</evidence>
<evidence type="ECO:0000256" key="13">
    <source>
        <dbReference type="ARBA" id="ARBA00037126"/>
    </source>
</evidence>
<organism evidence="19 20">
    <name type="scientific">Amanita muscaria (strain Koide BX008)</name>
    <dbReference type="NCBI Taxonomy" id="946122"/>
    <lineage>
        <taxon>Eukaryota</taxon>
        <taxon>Fungi</taxon>
        <taxon>Dikarya</taxon>
        <taxon>Basidiomycota</taxon>
        <taxon>Agaricomycotina</taxon>
        <taxon>Agaricomycetes</taxon>
        <taxon>Agaricomycetidae</taxon>
        <taxon>Agaricales</taxon>
        <taxon>Pluteineae</taxon>
        <taxon>Amanitaceae</taxon>
        <taxon>Amanita</taxon>
    </lineage>
</organism>
<dbReference type="InterPro" id="IPR001547">
    <property type="entry name" value="Glyco_hydro_5"/>
</dbReference>
<keyword evidence="7 17" id="KW-1133">Transmembrane helix</keyword>
<dbReference type="InterPro" id="IPR017853">
    <property type="entry name" value="GH"/>
</dbReference>
<dbReference type="FunFam" id="3.20.20.80:FF:000033">
    <property type="entry name" value="Glucan 1,3-beta-glucosidase A"/>
    <property type="match status" value="1"/>
</dbReference>
<keyword evidence="11" id="KW-0961">Cell wall biogenesis/degradation</keyword>
<evidence type="ECO:0000256" key="9">
    <source>
        <dbReference type="ARBA" id="ARBA00023180"/>
    </source>
</evidence>
<feature type="domain" description="Glycoside hydrolase family 5" evidence="18">
    <location>
        <begin position="286"/>
        <end position="506"/>
    </location>
</feature>
<accession>A0A0C2XJJ8</accession>
<evidence type="ECO:0000256" key="12">
    <source>
        <dbReference type="ARBA" id="ARBA00036824"/>
    </source>
</evidence>
<comment type="catalytic activity">
    <reaction evidence="12">
        <text>Successive hydrolysis of beta-D-glucose units from the non-reducing ends of (1-&gt;3)-beta-D-glucans, releasing alpha-glucose.</text>
        <dbReference type="EC" id="3.2.1.58"/>
    </reaction>
</comment>
<dbReference type="GO" id="GO:0004338">
    <property type="term" value="F:glucan exo-1,3-beta-glucosidase activity"/>
    <property type="evidence" value="ECO:0007669"/>
    <property type="project" value="UniProtKB-EC"/>
</dbReference>
<evidence type="ECO:0000256" key="16">
    <source>
        <dbReference type="SAM" id="MobiDB-lite"/>
    </source>
</evidence>
<evidence type="ECO:0000256" key="15">
    <source>
        <dbReference type="ARBA" id="ARBA00041260"/>
    </source>
</evidence>
<name>A0A0C2XJJ8_AMAMK</name>
<dbReference type="Pfam" id="PF00150">
    <property type="entry name" value="Cellulase"/>
    <property type="match status" value="1"/>
</dbReference>
<dbReference type="SUPFAM" id="SSF51445">
    <property type="entry name" value="(Trans)glycosidases"/>
    <property type="match status" value="1"/>
</dbReference>
<dbReference type="OrthoDB" id="62120at2759"/>
<keyword evidence="4 17" id="KW-0812">Transmembrane</keyword>
<evidence type="ECO:0000256" key="10">
    <source>
        <dbReference type="ARBA" id="ARBA00023295"/>
    </source>
</evidence>
<dbReference type="GO" id="GO:0005576">
    <property type="term" value="C:extracellular region"/>
    <property type="evidence" value="ECO:0007669"/>
    <property type="project" value="TreeGrafter"/>
</dbReference>
<evidence type="ECO:0000256" key="6">
    <source>
        <dbReference type="ARBA" id="ARBA00022968"/>
    </source>
</evidence>
<feature type="region of interest" description="Disordered" evidence="16">
    <location>
        <begin position="151"/>
        <end position="183"/>
    </location>
</feature>
<evidence type="ECO:0000256" key="17">
    <source>
        <dbReference type="SAM" id="Phobius"/>
    </source>
</evidence>
<evidence type="ECO:0000256" key="2">
    <source>
        <dbReference type="ARBA" id="ARBA00005641"/>
    </source>
</evidence>
<evidence type="ECO:0000256" key="7">
    <source>
        <dbReference type="ARBA" id="ARBA00022989"/>
    </source>
</evidence>
<dbReference type="PANTHER" id="PTHR31297:SF34">
    <property type="entry name" value="GLUCAN 1,3-BETA-GLUCOSIDASE 2"/>
    <property type="match status" value="1"/>
</dbReference>